<organism evidence="5 6">
    <name type="scientific">Anseongella ginsenosidimutans</name>
    <dbReference type="NCBI Taxonomy" id="496056"/>
    <lineage>
        <taxon>Bacteria</taxon>
        <taxon>Pseudomonadati</taxon>
        <taxon>Bacteroidota</taxon>
        <taxon>Sphingobacteriia</taxon>
        <taxon>Sphingobacteriales</taxon>
        <taxon>Sphingobacteriaceae</taxon>
        <taxon>Anseongella</taxon>
    </lineage>
</organism>
<dbReference type="EMBL" id="SMAD01000005">
    <property type="protein sequence ID" value="TCS87433.1"/>
    <property type="molecule type" value="Genomic_DNA"/>
</dbReference>
<dbReference type="PROSITE" id="PS01124">
    <property type="entry name" value="HTH_ARAC_FAMILY_2"/>
    <property type="match status" value="1"/>
</dbReference>
<evidence type="ECO:0000259" key="4">
    <source>
        <dbReference type="PROSITE" id="PS01124"/>
    </source>
</evidence>
<dbReference type="GO" id="GO:0043565">
    <property type="term" value="F:sequence-specific DNA binding"/>
    <property type="evidence" value="ECO:0007669"/>
    <property type="project" value="InterPro"/>
</dbReference>
<dbReference type="SUPFAM" id="SSF46689">
    <property type="entry name" value="Homeodomain-like"/>
    <property type="match status" value="1"/>
</dbReference>
<proteinExistence type="predicted"/>
<dbReference type="RefSeq" id="WP_132129241.1">
    <property type="nucleotide sequence ID" value="NZ_CP042432.1"/>
</dbReference>
<dbReference type="Pfam" id="PF20240">
    <property type="entry name" value="DUF6597"/>
    <property type="match status" value="1"/>
</dbReference>
<evidence type="ECO:0000256" key="1">
    <source>
        <dbReference type="ARBA" id="ARBA00023015"/>
    </source>
</evidence>
<dbReference type="OrthoDB" id="662446at2"/>
<dbReference type="InterPro" id="IPR018060">
    <property type="entry name" value="HTH_AraC"/>
</dbReference>
<accession>A0A4R3KT68</accession>
<dbReference type="Proteomes" id="UP000295807">
    <property type="component" value="Unassembled WGS sequence"/>
</dbReference>
<gene>
    <name evidence="5" type="ORF">EDD80_105249</name>
</gene>
<keyword evidence="3" id="KW-0804">Transcription</keyword>
<keyword evidence="2" id="KW-0238">DNA-binding</keyword>
<keyword evidence="6" id="KW-1185">Reference proteome</keyword>
<sequence>MNEKIDIRRFYRPIQPAVNQSADGVTYSEIWPDSKLQNLIYCYWQLKTTKKLSEQFNYRVVADGCIDIIFELGNPQENAVMGFCKEFKEFPLYNSFHYIGVRFLPSMFPQLFKINAIELSNRVEDLQLVVPHLSRFISNSFSDRLNTQEIKKLFDSFFLKQASQSKFDNDNRFYAAIEIVLYNFSAIDIEKDLNTGISPRQLRRLFEFYVGGTAKTFGNVVRFQNILKTNLSYESLQKTKAFLDAGYYDQSHFIKEFKKLYGITPSKAFDR</sequence>
<reference evidence="5 6" key="1">
    <citation type="submission" date="2019-03" db="EMBL/GenBank/DDBJ databases">
        <title>Genomic Encyclopedia of Type Strains, Phase IV (KMG-IV): sequencing the most valuable type-strain genomes for metagenomic binning, comparative biology and taxonomic classification.</title>
        <authorList>
            <person name="Goeker M."/>
        </authorList>
    </citation>
    <scope>NUCLEOTIDE SEQUENCE [LARGE SCALE GENOMIC DNA]</scope>
    <source>
        <strain evidence="5 6">DSM 21100</strain>
    </source>
</reference>
<dbReference type="AlphaFoldDB" id="A0A4R3KT68"/>
<name>A0A4R3KT68_9SPHI</name>
<keyword evidence="1" id="KW-0805">Transcription regulation</keyword>
<protein>
    <submittedName>
        <fullName evidence="5">AraC family transcriptional regulator</fullName>
    </submittedName>
</protein>
<evidence type="ECO:0000256" key="2">
    <source>
        <dbReference type="ARBA" id="ARBA00023125"/>
    </source>
</evidence>
<dbReference type="PANTHER" id="PTHR46796:SF13">
    <property type="entry name" value="HTH-TYPE TRANSCRIPTIONAL ACTIVATOR RHAS"/>
    <property type="match status" value="1"/>
</dbReference>
<dbReference type="InterPro" id="IPR009057">
    <property type="entry name" value="Homeodomain-like_sf"/>
</dbReference>
<comment type="caution">
    <text evidence="5">The sequence shown here is derived from an EMBL/GenBank/DDBJ whole genome shotgun (WGS) entry which is preliminary data.</text>
</comment>
<feature type="domain" description="HTH araC/xylS-type" evidence="4">
    <location>
        <begin position="196"/>
        <end position="271"/>
    </location>
</feature>
<dbReference type="InterPro" id="IPR046532">
    <property type="entry name" value="DUF6597"/>
</dbReference>
<dbReference type="Pfam" id="PF12833">
    <property type="entry name" value="HTH_18"/>
    <property type="match status" value="1"/>
</dbReference>
<dbReference type="Gene3D" id="1.10.10.60">
    <property type="entry name" value="Homeodomain-like"/>
    <property type="match status" value="1"/>
</dbReference>
<dbReference type="SMART" id="SM00342">
    <property type="entry name" value="HTH_ARAC"/>
    <property type="match status" value="1"/>
</dbReference>
<evidence type="ECO:0000256" key="3">
    <source>
        <dbReference type="ARBA" id="ARBA00023163"/>
    </source>
</evidence>
<evidence type="ECO:0000313" key="5">
    <source>
        <dbReference type="EMBL" id="TCS87433.1"/>
    </source>
</evidence>
<dbReference type="GO" id="GO:0003700">
    <property type="term" value="F:DNA-binding transcription factor activity"/>
    <property type="evidence" value="ECO:0007669"/>
    <property type="project" value="InterPro"/>
</dbReference>
<dbReference type="PANTHER" id="PTHR46796">
    <property type="entry name" value="HTH-TYPE TRANSCRIPTIONAL ACTIVATOR RHAS-RELATED"/>
    <property type="match status" value="1"/>
</dbReference>
<evidence type="ECO:0000313" key="6">
    <source>
        <dbReference type="Proteomes" id="UP000295807"/>
    </source>
</evidence>
<dbReference type="InterPro" id="IPR050204">
    <property type="entry name" value="AraC_XylS_family_regulators"/>
</dbReference>